<gene>
    <name evidence="2" type="ORF">ACFP3U_26610</name>
</gene>
<sequence length="233" mass="23529">MTNSASGSASVTPSARPSASASATTPSLPPPSAELTDAYFAVGQCAGPIIGKSQGGSGPPYQPVDCGDTFAAAKVTKRSATTLSTGAPAVGAPPAEAVSDCEDTTDLYLDLERNLLQATGATSVRGGLTAYACLRNLKAPHPGDPGMGGGPRIIVGDCVYRAKVPVGKPITRETACDATGAKAPEYRVAKLFVPNIAKNGPHESCPETAPEQLSLATTGKIDLFAQVACGEKL</sequence>
<proteinExistence type="predicted"/>
<organism evidence="2 3">
    <name type="scientific">Kitasatospora misakiensis</name>
    <dbReference type="NCBI Taxonomy" id="67330"/>
    <lineage>
        <taxon>Bacteria</taxon>
        <taxon>Bacillati</taxon>
        <taxon>Actinomycetota</taxon>
        <taxon>Actinomycetes</taxon>
        <taxon>Kitasatosporales</taxon>
        <taxon>Streptomycetaceae</taxon>
        <taxon>Kitasatospora</taxon>
    </lineage>
</organism>
<keyword evidence="3" id="KW-1185">Reference proteome</keyword>
<evidence type="ECO:0008006" key="4">
    <source>
        <dbReference type="Google" id="ProtNLM"/>
    </source>
</evidence>
<name>A0ABW0X9L8_9ACTN</name>
<reference evidence="3" key="1">
    <citation type="journal article" date="2019" name="Int. J. Syst. Evol. Microbiol.">
        <title>The Global Catalogue of Microorganisms (GCM) 10K type strain sequencing project: providing services to taxonomists for standard genome sequencing and annotation.</title>
        <authorList>
            <consortium name="The Broad Institute Genomics Platform"/>
            <consortium name="The Broad Institute Genome Sequencing Center for Infectious Disease"/>
            <person name="Wu L."/>
            <person name="Ma J."/>
        </authorList>
    </citation>
    <scope>NUCLEOTIDE SEQUENCE [LARGE SCALE GENOMIC DNA]</scope>
    <source>
        <strain evidence="3">CGMCC 4.1437</strain>
    </source>
</reference>
<dbReference type="EMBL" id="JBHSOF010000041">
    <property type="protein sequence ID" value="MFC5666527.1"/>
    <property type="molecule type" value="Genomic_DNA"/>
</dbReference>
<protein>
    <recommendedName>
        <fullName evidence="4">Septum formation-related domain-containing protein</fullName>
    </recommendedName>
</protein>
<dbReference type="RefSeq" id="WP_380228212.1">
    <property type="nucleotide sequence ID" value="NZ_JBHSOF010000041.1"/>
</dbReference>
<comment type="caution">
    <text evidence="2">The sequence shown here is derived from an EMBL/GenBank/DDBJ whole genome shotgun (WGS) entry which is preliminary data.</text>
</comment>
<accession>A0ABW0X9L8</accession>
<feature type="compositionally biased region" description="Low complexity" evidence="1">
    <location>
        <begin position="8"/>
        <end position="26"/>
    </location>
</feature>
<feature type="region of interest" description="Disordered" evidence="1">
    <location>
        <begin position="1"/>
        <end position="33"/>
    </location>
</feature>
<evidence type="ECO:0000313" key="2">
    <source>
        <dbReference type="EMBL" id="MFC5666527.1"/>
    </source>
</evidence>
<evidence type="ECO:0000313" key="3">
    <source>
        <dbReference type="Proteomes" id="UP001595975"/>
    </source>
</evidence>
<evidence type="ECO:0000256" key="1">
    <source>
        <dbReference type="SAM" id="MobiDB-lite"/>
    </source>
</evidence>
<dbReference type="Proteomes" id="UP001595975">
    <property type="component" value="Unassembled WGS sequence"/>
</dbReference>